<organism evidence="4 5">
    <name type="scientific">Oedothorax gibbosus</name>
    <dbReference type="NCBI Taxonomy" id="931172"/>
    <lineage>
        <taxon>Eukaryota</taxon>
        <taxon>Metazoa</taxon>
        <taxon>Ecdysozoa</taxon>
        <taxon>Arthropoda</taxon>
        <taxon>Chelicerata</taxon>
        <taxon>Arachnida</taxon>
        <taxon>Araneae</taxon>
        <taxon>Araneomorphae</taxon>
        <taxon>Entelegynae</taxon>
        <taxon>Araneoidea</taxon>
        <taxon>Linyphiidae</taxon>
        <taxon>Erigoninae</taxon>
        <taxon>Oedothorax</taxon>
    </lineage>
</organism>
<name>A0AAV6UEX3_9ARAC</name>
<sequence length="383" mass="42678">MSMKSKSSSRSRGSWRKGLFSVFIKLLLFVTLLCFALTPPSRGDESGIRQVEFNTLINAPSHVETDAARNVKPLLSHYPSVSARRTEPGPNARDTTAFLLSPSRQFNLQIHPSRDQGIPRPDPNSMHASGVYGEIEGGGRDIAVKWSYNFLDEEWCTKTLKLENVPCVAELKANLLSNSKWTRNNRVVVFDAYEAKVILEDGSTMLRAERKGDLYFVEPIEENAAVVTELENWHQKFGHLNVNDLKKLESQNMVRGLTFRNNNDSIKVCEICIQTDPATDTHGETNPETETTPTDHQPMIDEQQPSLRDDVTTGGDDESEPEGETTDAPLRRVAGRPRKGKTSQRGRPRKLYHYAKLVTANGTVFTSPSESGAVLTSPSYSDA</sequence>
<feature type="chain" id="PRO_5043955738" description="GAG-pre-integrase domain-containing protein" evidence="2">
    <location>
        <begin position="44"/>
        <end position="383"/>
    </location>
</feature>
<reference evidence="4 5" key="1">
    <citation type="journal article" date="2022" name="Nat. Ecol. Evol.">
        <title>A masculinizing supergene underlies an exaggerated male reproductive morph in a spider.</title>
        <authorList>
            <person name="Hendrickx F."/>
            <person name="De Corte Z."/>
            <person name="Sonet G."/>
            <person name="Van Belleghem S.M."/>
            <person name="Kostlbacher S."/>
            <person name="Vangestel C."/>
        </authorList>
    </citation>
    <scope>NUCLEOTIDE SEQUENCE [LARGE SCALE GENOMIC DNA]</scope>
    <source>
        <strain evidence="4">W744_W776</strain>
    </source>
</reference>
<evidence type="ECO:0000259" key="3">
    <source>
        <dbReference type="Pfam" id="PF13976"/>
    </source>
</evidence>
<keyword evidence="5" id="KW-1185">Reference proteome</keyword>
<evidence type="ECO:0000256" key="1">
    <source>
        <dbReference type="SAM" id="MobiDB-lite"/>
    </source>
</evidence>
<feature type="region of interest" description="Disordered" evidence="1">
    <location>
        <begin position="364"/>
        <end position="383"/>
    </location>
</feature>
<evidence type="ECO:0000313" key="4">
    <source>
        <dbReference type="EMBL" id="KAG8182313.1"/>
    </source>
</evidence>
<dbReference type="Pfam" id="PF13976">
    <property type="entry name" value="gag_pre-integrs"/>
    <property type="match status" value="1"/>
</dbReference>
<dbReference type="AlphaFoldDB" id="A0AAV6UEX3"/>
<gene>
    <name evidence="4" type="ORF">JTE90_013917</name>
</gene>
<dbReference type="InterPro" id="IPR025724">
    <property type="entry name" value="GAG-pre-integrase_dom"/>
</dbReference>
<feature type="domain" description="GAG-pre-integrase" evidence="3">
    <location>
        <begin position="226"/>
        <end position="274"/>
    </location>
</feature>
<dbReference type="EMBL" id="JAFNEN010000469">
    <property type="protein sequence ID" value="KAG8182313.1"/>
    <property type="molecule type" value="Genomic_DNA"/>
</dbReference>
<comment type="caution">
    <text evidence="4">The sequence shown here is derived from an EMBL/GenBank/DDBJ whole genome shotgun (WGS) entry which is preliminary data.</text>
</comment>
<feature type="compositionally biased region" description="Basic residues" evidence="1">
    <location>
        <begin position="333"/>
        <end position="351"/>
    </location>
</feature>
<proteinExistence type="predicted"/>
<keyword evidence="2" id="KW-0732">Signal</keyword>
<protein>
    <recommendedName>
        <fullName evidence="3">GAG-pre-integrase domain-containing protein</fullName>
    </recommendedName>
</protein>
<feature type="signal peptide" evidence="2">
    <location>
        <begin position="1"/>
        <end position="43"/>
    </location>
</feature>
<feature type="compositionally biased region" description="Acidic residues" evidence="1">
    <location>
        <begin position="315"/>
        <end position="325"/>
    </location>
</feature>
<evidence type="ECO:0000256" key="2">
    <source>
        <dbReference type="SAM" id="SignalP"/>
    </source>
</evidence>
<dbReference type="Proteomes" id="UP000827092">
    <property type="component" value="Unassembled WGS sequence"/>
</dbReference>
<feature type="region of interest" description="Disordered" evidence="1">
    <location>
        <begin position="277"/>
        <end position="351"/>
    </location>
</feature>
<evidence type="ECO:0000313" key="5">
    <source>
        <dbReference type="Proteomes" id="UP000827092"/>
    </source>
</evidence>
<accession>A0AAV6UEX3</accession>